<organism evidence="1 2">
    <name type="scientific">Candidatus Mycoplasma haematobovis</name>
    <dbReference type="NCBI Taxonomy" id="432608"/>
    <lineage>
        <taxon>Bacteria</taxon>
        <taxon>Bacillati</taxon>
        <taxon>Mycoplasmatota</taxon>
        <taxon>Mollicutes</taxon>
        <taxon>Mycoplasmataceae</taxon>
        <taxon>Mycoplasma</taxon>
    </lineage>
</organism>
<keyword evidence="2" id="KW-1185">Reference proteome</keyword>
<dbReference type="STRING" id="432608.A6V39_01255"/>
<accession>A0A1A9QF91</accession>
<dbReference type="EMBL" id="LWUJ01000010">
    <property type="protein sequence ID" value="OAL10681.1"/>
    <property type="molecule type" value="Genomic_DNA"/>
</dbReference>
<dbReference type="AlphaFoldDB" id="A0A1A9QF91"/>
<dbReference type="Proteomes" id="UP000077623">
    <property type="component" value="Unassembled WGS sequence"/>
</dbReference>
<reference evidence="2" key="1">
    <citation type="submission" date="2016-04" db="EMBL/GenBank/DDBJ databases">
        <authorList>
            <person name="Quiroz-Castaneda R.E."/>
            <person name="Martinez-Ocampo F."/>
        </authorList>
    </citation>
    <scope>NUCLEOTIDE SEQUENCE [LARGE SCALE GENOMIC DNA]</scope>
    <source>
        <strain evidence="2">INIFAP01</strain>
    </source>
</reference>
<gene>
    <name evidence="1" type="ORF">A6V39_01255</name>
</gene>
<sequence length="213" mass="23497">MTPLVKAGVIGGILTSLAGAGYASTYLFPSPTKKVSDLITRQDLYMLLKTGNNEDTTHWTKAWEAYKKDNNGNENDIFGLEGWKSDGSVDVTAKLKEKCGILKGSLVYDTDDSQYKNITKYCGRAITVEDEAKKDSTLTIINTETSGTAGDWDNKHTNRSNLKAYIEKLGMTFSGINANQIKEGCKVAKTKDKVTNKDQYSGIYEAYKKVCTK</sequence>
<comment type="caution">
    <text evidence="1">The sequence shown here is derived from an EMBL/GenBank/DDBJ whole genome shotgun (WGS) entry which is preliminary data.</text>
</comment>
<name>A0A1A9QF91_9MOLU</name>
<proteinExistence type="predicted"/>
<dbReference type="RefSeq" id="WP_187149917.1">
    <property type="nucleotide sequence ID" value="NZ_LWUJ01000010.1"/>
</dbReference>
<protein>
    <submittedName>
        <fullName evidence="1">Uncharacterized protein</fullName>
    </submittedName>
</protein>
<evidence type="ECO:0000313" key="1">
    <source>
        <dbReference type="EMBL" id="OAL10681.1"/>
    </source>
</evidence>
<evidence type="ECO:0000313" key="2">
    <source>
        <dbReference type="Proteomes" id="UP000077623"/>
    </source>
</evidence>